<dbReference type="AlphaFoldDB" id="A0A836L5F6"/>
<accession>A0A836L5F6</accession>
<dbReference type="GeneID" id="94288462"/>
<sequence>MLRTLFLLGWRIGQPTILRAAPKTSTQATKAAARVACEQQERAAEKQFLRLISKARVQRQRHVANAIRQAVTAKSKKGAAQRNVTVYASNQNIAKAELAAVAREVAERHNKARKMDAASPLPPKTVSTPKRPLAQQEHRNREKKQAAREERFLASLQRRVEKRKARIDALLAKRAKIEEEKARAQAKAQAKVEAAAKAEEKFQDTIRKRQEKRAARVKAIVEGRAKGTAEVDAEAEAEAEDATASAEKLFAEELHRLEKEREKRVQAIIAEHLEADCLLPHQKAADTSAAKPVVAVSQSRKSKKKVKMANVAPLEASDLAPLPATAPTAEVVPVKTEPVEALAGESTTRQTWRRVVSSKSQPHPDEKTTELTEAVEETVATLPEAHEKQTASEVPPSPSEPPQTTTDNAAELKKAHDDVVAQLEKAKERSTASLSSRVSPAPKTWAVHENLTGLFRL</sequence>
<feature type="compositionally biased region" description="Basic and acidic residues" evidence="1">
    <location>
        <begin position="136"/>
        <end position="148"/>
    </location>
</feature>
<evidence type="ECO:0000313" key="3">
    <source>
        <dbReference type="Proteomes" id="UP000674318"/>
    </source>
</evidence>
<evidence type="ECO:0000256" key="1">
    <source>
        <dbReference type="SAM" id="MobiDB-lite"/>
    </source>
</evidence>
<feature type="compositionally biased region" description="Basic and acidic residues" evidence="1">
    <location>
        <begin position="410"/>
        <end position="430"/>
    </location>
</feature>
<organism evidence="2 3">
    <name type="scientific">Porcisia hertigi</name>
    <dbReference type="NCBI Taxonomy" id="2761500"/>
    <lineage>
        <taxon>Eukaryota</taxon>
        <taxon>Discoba</taxon>
        <taxon>Euglenozoa</taxon>
        <taxon>Kinetoplastea</taxon>
        <taxon>Metakinetoplastina</taxon>
        <taxon>Trypanosomatida</taxon>
        <taxon>Trypanosomatidae</taxon>
        <taxon>Leishmaniinae</taxon>
        <taxon>Porcisia</taxon>
    </lineage>
</organism>
<dbReference type="KEGG" id="phet:94288462"/>
<comment type="caution">
    <text evidence="2">The sequence shown here is derived from an EMBL/GenBank/DDBJ whole genome shotgun (WGS) entry which is preliminary data.</text>
</comment>
<dbReference type="RefSeq" id="XP_067754542.1">
    <property type="nucleotide sequence ID" value="XM_067898385.1"/>
</dbReference>
<dbReference type="OrthoDB" id="267986at2759"/>
<keyword evidence="3" id="KW-1185">Reference proteome</keyword>
<feature type="region of interest" description="Disordered" evidence="1">
    <location>
        <begin position="111"/>
        <end position="148"/>
    </location>
</feature>
<name>A0A836L5F6_9TRYP</name>
<evidence type="ECO:0000313" key="2">
    <source>
        <dbReference type="EMBL" id="KAG5495290.1"/>
    </source>
</evidence>
<feature type="region of interest" description="Disordered" evidence="1">
    <location>
        <begin position="341"/>
        <end position="444"/>
    </location>
</feature>
<dbReference type="Proteomes" id="UP000674318">
    <property type="component" value="Unassembled WGS sequence"/>
</dbReference>
<reference evidence="2 3" key="1">
    <citation type="submission" date="2021-02" db="EMBL/GenBank/DDBJ databases">
        <title>Porcisia hertigi Genome sequencing and assembly.</title>
        <authorList>
            <person name="Almutairi H."/>
            <person name="Gatherer D."/>
        </authorList>
    </citation>
    <scope>NUCLEOTIDE SEQUENCE [LARGE SCALE GENOMIC DNA]</scope>
    <source>
        <strain evidence="2 3">C119</strain>
    </source>
</reference>
<dbReference type="EMBL" id="JAFJZO010000033">
    <property type="protein sequence ID" value="KAG5495290.1"/>
    <property type="molecule type" value="Genomic_DNA"/>
</dbReference>
<protein>
    <submittedName>
        <fullName evidence="2">Uncharacterized protein</fullName>
    </submittedName>
</protein>
<proteinExistence type="predicted"/>
<gene>
    <name evidence="2" type="ORF">JKF63_02357</name>
</gene>